<sequence>MALAGTILLGISCTSEPAKPLFAGEGLQRNRDQLDLRRAYRLPQECAAGSLPRFDAVAGEWLCGSVASVIAEGAGWVLDPAHRLPRQCAAGSLPRFDTVVAEWTCGSVESVIAEGAGWVLDPTNRLPERCAKGETVKWSGTRWACAGGDSERVIVVRATDDFFGNAADLRAAVKRAEEIIMHHDDGDVHPNRDIVVQLEPGTYVIGTKALNLPAGVSLEGIGPEVLLEGGWSGEPVVSMMYVSELRRLMIRSSANGISVHGSSMRLEDVRIASEGSAVFGDAYSLDIVRCQLFAGWGDQFDGIALSGASDLSLENSVVFATGASVRVIGDRQAFVSVQGGALYGTIALKNASAKISGARIKSEAQPLFSLGANTSVEVRASELAGTRLREDTTTASTLRVGGSSVSVSEAGDAPSKCVHSYDADFEPLNPDCSPAVAPQ</sequence>
<dbReference type="KEGG" id="vin:AKJ08_1246"/>
<dbReference type="RefSeq" id="WP_050725258.1">
    <property type="nucleotide sequence ID" value="NZ_CP012332.1"/>
</dbReference>
<dbReference type="Proteomes" id="UP000055590">
    <property type="component" value="Chromosome"/>
</dbReference>
<dbReference type="AlphaFoldDB" id="A0A0K1PCL2"/>
<dbReference type="STRING" id="1391653.AKJ08_1246"/>
<reference evidence="1 2" key="1">
    <citation type="submission" date="2015-08" db="EMBL/GenBank/DDBJ databases">
        <authorList>
            <person name="Babu N.S."/>
            <person name="Beckwith C.J."/>
            <person name="Beseler K.G."/>
            <person name="Brison A."/>
            <person name="Carone J.V."/>
            <person name="Caskin T.P."/>
            <person name="Diamond M."/>
            <person name="Durham M.E."/>
            <person name="Foxe J.M."/>
            <person name="Go M."/>
            <person name="Henderson B.A."/>
            <person name="Jones I.B."/>
            <person name="McGettigan J.A."/>
            <person name="Micheletti S.J."/>
            <person name="Nasrallah M.E."/>
            <person name="Ortiz D."/>
            <person name="Piller C.R."/>
            <person name="Privatt S.R."/>
            <person name="Schneider S.L."/>
            <person name="Sharp S."/>
            <person name="Smith T.C."/>
            <person name="Stanton J.D."/>
            <person name="Ullery H.E."/>
            <person name="Wilson R.J."/>
            <person name="Serrano M.G."/>
            <person name="Buck G."/>
            <person name="Lee V."/>
            <person name="Wang Y."/>
            <person name="Carvalho R."/>
            <person name="Voegtly L."/>
            <person name="Shi R."/>
            <person name="Duckworth R."/>
            <person name="Johnson A."/>
            <person name="Loviza R."/>
            <person name="Walstead R."/>
            <person name="Shah Z."/>
            <person name="Kiflezghi M."/>
            <person name="Wade K."/>
            <person name="Ball S.L."/>
            <person name="Bradley K.W."/>
            <person name="Asai D.J."/>
            <person name="Bowman C.A."/>
            <person name="Russell D.A."/>
            <person name="Pope W.H."/>
            <person name="Jacobs-Sera D."/>
            <person name="Hendrix R.W."/>
            <person name="Hatfull G.F."/>
        </authorList>
    </citation>
    <scope>NUCLEOTIDE SEQUENCE [LARGE SCALE GENOMIC DNA]</scope>
    <source>
        <strain evidence="1 2">DSM 27710</strain>
    </source>
</reference>
<accession>A0A0K1PCL2</accession>
<dbReference type="InterPro" id="IPR011050">
    <property type="entry name" value="Pectin_lyase_fold/virulence"/>
</dbReference>
<keyword evidence="2" id="KW-1185">Reference proteome</keyword>
<organism evidence="1 2">
    <name type="scientific">Vulgatibacter incomptus</name>
    <dbReference type="NCBI Taxonomy" id="1391653"/>
    <lineage>
        <taxon>Bacteria</taxon>
        <taxon>Pseudomonadati</taxon>
        <taxon>Myxococcota</taxon>
        <taxon>Myxococcia</taxon>
        <taxon>Myxococcales</taxon>
        <taxon>Cystobacterineae</taxon>
        <taxon>Vulgatibacteraceae</taxon>
        <taxon>Vulgatibacter</taxon>
    </lineage>
</organism>
<evidence type="ECO:0000313" key="2">
    <source>
        <dbReference type="Proteomes" id="UP000055590"/>
    </source>
</evidence>
<dbReference type="SUPFAM" id="SSF51126">
    <property type="entry name" value="Pectin lyase-like"/>
    <property type="match status" value="1"/>
</dbReference>
<dbReference type="EMBL" id="CP012332">
    <property type="protein sequence ID" value="AKU90859.1"/>
    <property type="molecule type" value="Genomic_DNA"/>
</dbReference>
<evidence type="ECO:0008006" key="3">
    <source>
        <dbReference type="Google" id="ProtNLM"/>
    </source>
</evidence>
<gene>
    <name evidence="1" type="ORF">AKJ08_1246</name>
</gene>
<evidence type="ECO:0000313" key="1">
    <source>
        <dbReference type="EMBL" id="AKU90859.1"/>
    </source>
</evidence>
<proteinExistence type="predicted"/>
<dbReference type="Gene3D" id="2.160.20.10">
    <property type="entry name" value="Single-stranded right-handed beta-helix, Pectin lyase-like"/>
    <property type="match status" value="1"/>
</dbReference>
<dbReference type="InterPro" id="IPR012334">
    <property type="entry name" value="Pectin_lyas_fold"/>
</dbReference>
<name>A0A0K1PCL2_9BACT</name>
<protein>
    <recommendedName>
        <fullName evidence="3">Right handed beta helix domain-containing protein</fullName>
    </recommendedName>
</protein>